<evidence type="ECO:0000313" key="1">
    <source>
        <dbReference type="EMBL" id="KMS94270.1"/>
    </source>
</evidence>
<accession>A0A0J8DTZ3</accession>
<dbReference type="Proteomes" id="UP000035740">
    <property type="component" value="Unassembled WGS sequence"/>
</dbReference>
<sequence length="104" mass="11595">VDCLAFCNVLLRDMLCGALQWAVPVDQLGNLRSQFDTFQIASDYEICDSDSVDIMIEYVQEMRPMPPGTPEFSYYRTGSGNAVSMNRPALSLLGYSEKDLEEAA</sequence>
<proteinExistence type="predicted"/>
<dbReference type="EMBL" id="KQ094739">
    <property type="protein sequence ID" value="KMS94270.1"/>
    <property type="molecule type" value="Genomic_DNA"/>
</dbReference>
<feature type="non-terminal residue" evidence="1">
    <location>
        <position position="104"/>
    </location>
</feature>
<keyword evidence="2" id="KW-1185">Reference proteome</keyword>
<protein>
    <submittedName>
        <fullName evidence="1">Uncharacterized protein</fullName>
    </submittedName>
</protein>
<dbReference type="Gramene" id="KMS94270">
    <property type="protein sequence ID" value="KMS94270"/>
    <property type="gene ID" value="BVRB_023100"/>
</dbReference>
<feature type="non-terminal residue" evidence="1">
    <location>
        <position position="1"/>
    </location>
</feature>
<organism evidence="1 2">
    <name type="scientific">Beta vulgaris subsp. vulgaris</name>
    <name type="common">Beet</name>
    <dbReference type="NCBI Taxonomy" id="3555"/>
    <lineage>
        <taxon>Eukaryota</taxon>
        <taxon>Viridiplantae</taxon>
        <taxon>Streptophyta</taxon>
        <taxon>Embryophyta</taxon>
        <taxon>Tracheophyta</taxon>
        <taxon>Spermatophyta</taxon>
        <taxon>Magnoliopsida</taxon>
        <taxon>eudicotyledons</taxon>
        <taxon>Gunneridae</taxon>
        <taxon>Pentapetalae</taxon>
        <taxon>Caryophyllales</taxon>
        <taxon>Chenopodiaceae</taxon>
        <taxon>Betoideae</taxon>
        <taxon>Beta</taxon>
    </lineage>
</organism>
<gene>
    <name evidence="1" type="ORF">BVRB_023100</name>
</gene>
<evidence type="ECO:0000313" key="2">
    <source>
        <dbReference type="Proteomes" id="UP000035740"/>
    </source>
</evidence>
<name>A0A0J8DTZ3_BETVV</name>
<dbReference type="AlphaFoldDB" id="A0A0J8DTZ3"/>
<reference evidence="1 2" key="1">
    <citation type="journal article" date="2014" name="Nature">
        <title>The genome of the recently domesticated crop plant sugar beet (Beta vulgaris).</title>
        <authorList>
            <person name="Dohm J.C."/>
            <person name="Minoche A.E."/>
            <person name="Holtgrawe D."/>
            <person name="Capella-Gutierrez S."/>
            <person name="Zakrzewski F."/>
            <person name="Tafer H."/>
            <person name="Rupp O."/>
            <person name="Sorensen T.R."/>
            <person name="Stracke R."/>
            <person name="Reinhardt R."/>
            <person name="Goesmann A."/>
            <person name="Kraft T."/>
            <person name="Schulz B."/>
            <person name="Stadler P.F."/>
            <person name="Schmidt T."/>
            <person name="Gabaldon T."/>
            <person name="Lehrach H."/>
            <person name="Weisshaar B."/>
            <person name="Himmelbauer H."/>
        </authorList>
    </citation>
    <scope>NUCLEOTIDE SEQUENCE [LARGE SCALE GENOMIC DNA]</scope>
    <source>
        <tissue evidence="1">Taproot</tissue>
    </source>
</reference>